<keyword evidence="7 12" id="KW-0067">ATP-binding</keyword>
<feature type="domain" description="ATP-dependent DNA ligase family profile" evidence="14">
    <location>
        <begin position="330"/>
        <end position="464"/>
    </location>
</feature>
<dbReference type="InterPro" id="IPR012308">
    <property type="entry name" value="DNA_ligase_ATP-dep_N"/>
</dbReference>
<dbReference type="NCBIfam" id="TIGR00574">
    <property type="entry name" value="dnl1"/>
    <property type="match status" value="1"/>
</dbReference>
<dbReference type="Pfam" id="PF04679">
    <property type="entry name" value="DNA_ligase_A_C"/>
    <property type="match status" value="1"/>
</dbReference>
<protein>
    <recommendedName>
        <fullName evidence="12">DNA ligase</fullName>
        <ecNumber evidence="12">6.5.1.1</ecNumber>
    </recommendedName>
</protein>
<dbReference type="Gene3D" id="2.40.50.140">
    <property type="entry name" value="Nucleic acid-binding proteins"/>
    <property type="match status" value="1"/>
</dbReference>
<reference evidence="15 16" key="1">
    <citation type="submission" date="2017-09" db="EMBL/GenBank/DDBJ databases">
        <title>Depth-based differentiation of microbial function through sediment-hosted aquifers and enrichment of novel symbionts in the deep terrestrial subsurface.</title>
        <authorList>
            <person name="Probst A.J."/>
            <person name="Ladd B."/>
            <person name="Jarett J.K."/>
            <person name="Geller-Mcgrath D.E."/>
            <person name="Sieber C.M."/>
            <person name="Emerson J.B."/>
            <person name="Anantharaman K."/>
            <person name="Thomas B.C."/>
            <person name="Malmstrom R."/>
            <person name="Stieglmeier M."/>
            <person name="Klingl A."/>
            <person name="Woyke T."/>
            <person name="Ryan C.M."/>
            <person name="Banfield J.F."/>
        </authorList>
    </citation>
    <scope>NUCLEOTIDE SEQUENCE [LARGE SCALE GENOMIC DNA]</scope>
    <source>
        <strain evidence="15">CG23_combo_of_CG06-09_8_20_14_all_40_14</strain>
    </source>
</reference>
<evidence type="ECO:0000256" key="4">
    <source>
        <dbReference type="ARBA" id="ARBA00022705"/>
    </source>
</evidence>
<keyword evidence="5 12" id="KW-0547">Nucleotide-binding</keyword>
<dbReference type="PANTHER" id="PTHR45674">
    <property type="entry name" value="DNA LIGASE 1/3 FAMILY MEMBER"/>
    <property type="match status" value="1"/>
</dbReference>
<dbReference type="EC" id="6.5.1.1" evidence="12"/>
<evidence type="ECO:0000256" key="1">
    <source>
        <dbReference type="ARBA" id="ARBA00007572"/>
    </source>
</evidence>
<evidence type="ECO:0000313" key="15">
    <source>
        <dbReference type="EMBL" id="PIP04338.1"/>
    </source>
</evidence>
<dbReference type="SUPFAM" id="SSF56091">
    <property type="entry name" value="DNA ligase/mRNA capping enzyme, catalytic domain"/>
    <property type="match status" value="1"/>
</dbReference>
<dbReference type="InterPro" id="IPR012309">
    <property type="entry name" value="DNA_ligase_ATP-dep_C"/>
</dbReference>
<dbReference type="GO" id="GO:0003677">
    <property type="term" value="F:DNA binding"/>
    <property type="evidence" value="ECO:0007669"/>
    <property type="project" value="InterPro"/>
</dbReference>
<dbReference type="InterPro" id="IPR000977">
    <property type="entry name" value="DNA_ligase_ATP-dep"/>
</dbReference>
<proteinExistence type="inferred from homology"/>
<evidence type="ECO:0000256" key="7">
    <source>
        <dbReference type="ARBA" id="ARBA00022840"/>
    </source>
</evidence>
<dbReference type="EMBL" id="PCQY01000036">
    <property type="protein sequence ID" value="PIP04338.1"/>
    <property type="molecule type" value="Genomic_DNA"/>
</dbReference>
<comment type="catalytic activity">
    <reaction evidence="11 12">
        <text>ATP + (deoxyribonucleotide)n-3'-hydroxyl + 5'-phospho-(deoxyribonucleotide)m = (deoxyribonucleotide)n+m + AMP + diphosphate.</text>
        <dbReference type="EC" id="6.5.1.1"/>
    </reaction>
</comment>
<keyword evidence="6 12" id="KW-0227">DNA damage</keyword>
<keyword evidence="10" id="KW-0131">Cell cycle</keyword>
<evidence type="ECO:0000313" key="16">
    <source>
        <dbReference type="Proteomes" id="UP000231388"/>
    </source>
</evidence>
<comment type="similarity">
    <text evidence="1 13">Belongs to the ATP-dependent DNA ligase family.</text>
</comment>
<dbReference type="GO" id="GO:0006273">
    <property type="term" value="P:lagging strand elongation"/>
    <property type="evidence" value="ECO:0007669"/>
    <property type="project" value="TreeGrafter"/>
</dbReference>
<dbReference type="SUPFAM" id="SSF117018">
    <property type="entry name" value="ATP-dependent DNA ligase DNA-binding domain"/>
    <property type="match status" value="1"/>
</dbReference>
<dbReference type="InterPro" id="IPR016059">
    <property type="entry name" value="DNA_ligase_ATP-dep_CS"/>
</dbReference>
<evidence type="ECO:0000256" key="2">
    <source>
        <dbReference type="ARBA" id="ARBA00022598"/>
    </source>
</evidence>
<dbReference type="AlphaFoldDB" id="A0A2G9XBI0"/>
<dbReference type="PANTHER" id="PTHR45674:SF4">
    <property type="entry name" value="DNA LIGASE 1"/>
    <property type="match status" value="1"/>
</dbReference>
<name>A0A2G9XBI0_UNCKA</name>
<dbReference type="SUPFAM" id="SSF50249">
    <property type="entry name" value="Nucleic acid-binding proteins"/>
    <property type="match status" value="1"/>
</dbReference>
<dbReference type="InterPro" id="IPR050191">
    <property type="entry name" value="ATP-dep_DNA_ligase"/>
</dbReference>
<dbReference type="Gene3D" id="1.10.3260.10">
    <property type="entry name" value="DNA ligase, ATP-dependent, N-terminal domain"/>
    <property type="match status" value="1"/>
</dbReference>
<evidence type="ECO:0000256" key="6">
    <source>
        <dbReference type="ARBA" id="ARBA00022763"/>
    </source>
</evidence>
<accession>A0A2G9XBI0</accession>
<dbReference type="PROSITE" id="PS50160">
    <property type="entry name" value="DNA_LIGASE_A3"/>
    <property type="match status" value="1"/>
</dbReference>
<gene>
    <name evidence="15" type="ORF">COX53_03205</name>
</gene>
<evidence type="ECO:0000256" key="13">
    <source>
        <dbReference type="RuleBase" id="RU004196"/>
    </source>
</evidence>
<dbReference type="PROSITE" id="PS00333">
    <property type="entry name" value="DNA_LIGASE_A2"/>
    <property type="match status" value="1"/>
</dbReference>
<dbReference type="GO" id="GO:0005524">
    <property type="term" value="F:ATP binding"/>
    <property type="evidence" value="ECO:0007669"/>
    <property type="project" value="UniProtKB-KW"/>
</dbReference>
<dbReference type="PROSITE" id="PS00697">
    <property type="entry name" value="DNA_LIGASE_A1"/>
    <property type="match status" value="1"/>
</dbReference>
<dbReference type="Gene3D" id="3.30.470.30">
    <property type="entry name" value="DNA ligase/mRNA capping enzyme"/>
    <property type="match status" value="1"/>
</dbReference>
<dbReference type="GO" id="GO:0071897">
    <property type="term" value="P:DNA biosynthetic process"/>
    <property type="evidence" value="ECO:0007669"/>
    <property type="project" value="InterPro"/>
</dbReference>
<keyword evidence="4" id="KW-0235">DNA replication</keyword>
<dbReference type="Pfam" id="PF04675">
    <property type="entry name" value="DNA_ligase_A_N"/>
    <property type="match status" value="1"/>
</dbReference>
<evidence type="ECO:0000256" key="3">
    <source>
        <dbReference type="ARBA" id="ARBA00022618"/>
    </source>
</evidence>
<keyword evidence="9 12" id="KW-0234">DNA repair</keyword>
<dbReference type="InterPro" id="IPR012310">
    <property type="entry name" value="DNA_ligase_ATP-dep_cent"/>
</dbReference>
<dbReference type="GO" id="GO:0003910">
    <property type="term" value="F:DNA ligase (ATP) activity"/>
    <property type="evidence" value="ECO:0007669"/>
    <property type="project" value="UniProtKB-EC"/>
</dbReference>
<dbReference type="Proteomes" id="UP000231388">
    <property type="component" value="Unassembled WGS sequence"/>
</dbReference>
<organism evidence="15 16">
    <name type="scientific">candidate division WWE3 bacterium CG23_combo_of_CG06-09_8_20_14_all_40_14</name>
    <dbReference type="NCBI Taxonomy" id="1975095"/>
    <lineage>
        <taxon>Bacteria</taxon>
        <taxon>Katanobacteria</taxon>
    </lineage>
</organism>
<evidence type="ECO:0000256" key="11">
    <source>
        <dbReference type="ARBA" id="ARBA00034003"/>
    </source>
</evidence>
<keyword evidence="2 12" id="KW-0436">Ligase</keyword>
<dbReference type="GO" id="GO:0051301">
    <property type="term" value="P:cell division"/>
    <property type="evidence" value="ECO:0007669"/>
    <property type="project" value="UniProtKB-KW"/>
</dbReference>
<evidence type="ECO:0000256" key="8">
    <source>
        <dbReference type="ARBA" id="ARBA00023172"/>
    </source>
</evidence>
<evidence type="ECO:0000259" key="14">
    <source>
        <dbReference type="PROSITE" id="PS50160"/>
    </source>
</evidence>
<dbReference type="GO" id="GO:0006310">
    <property type="term" value="P:DNA recombination"/>
    <property type="evidence" value="ECO:0007669"/>
    <property type="project" value="UniProtKB-KW"/>
</dbReference>
<dbReference type="GO" id="GO:0006281">
    <property type="term" value="P:DNA repair"/>
    <property type="evidence" value="ECO:0007669"/>
    <property type="project" value="UniProtKB-KW"/>
</dbReference>
<evidence type="ECO:0000256" key="9">
    <source>
        <dbReference type="ARBA" id="ARBA00023204"/>
    </source>
</evidence>
<dbReference type="CDD" id="cd07901">
    <property type="entry name" value="Adenylation_DNA_ligase_Arch_LigB"/>
    <property type="match status" value="1"/>
</dbReference>
<keyword evidence="8 12" id="KW-0233">DNA recombination</keyword>
<dbReference type="InterPro" id="IPR012340">
    <property type="entry name" value="NA-bd_OB-fold"/>
</dbReference>
<dbReference type="Pfam" id="PF01068">
    <property type="entry name" value="DNA_ligase_A_M"/>
    <property type="match status" value="1"/>
</dbReference>
<evidence type="ECO:0000256" key="5">
    <source>
        <dbReference type="ARBA" id="ARBA00022741"/>
    </source>
</evidence>
<evidence type="ECO:0000256" key="10">
    <source>
        <dbReference type="ARBA" id="ARBA00023306"/>
    </source>
</evidence>
<evidence type="ECO:0000256" key="12">
    <source>
        <dbReference type="RuleBase" id="RU000617"/>
    </source>
</evidence>
<dbReference type="InterPro" id="IPR036599">
    <property type="entry name" value="DNA_ligase_N_sf"/>
</dbReference>
<comment type="caution">
    <text evidence="15">The sequence shown here is derived from an EMBL/GenBank/DDBJ whole genome shotgun (WGS) entry which is preliminary data.</text>
</comment>
<keyword evidence="3" id="KW-0132">Cell division</keyword>
<sequence length="573" mass="65708">MLFKTLCEYLEKLSLTSKRLEITSILAKLFKEASSCEIYETVFLSLGTLNPQYKAIKFNIADKMMVRILSKAYTIPERDILKKYKELGDLGKTAELFSESFVKQETEVLEVYQKLKRIAMEEGAGSQERKVHLMSMLLKSLDRIGAKYACKIILGTMRLGFSEITVIEALSWMEKDDKTLKKQIEEKYRIYPNIGFIAKEFKENGLFGIKDIHIETGVPILSARCQRVDTAKDIIKRHKTSAIEYKYDGTRVQAHLDRNKLSPAPLVKTFTRNLEETTNMFPDIVSAILDSVKAQSAILDCEAIGVDPKTGEFVPFQITIKRKRKHNVKKTAKEIPLKLIVFDILFYNRKSQIHLPFVERRKILESIIKESDKIIIAPEIVVDNTNKFMEVFNTAIEKGLEGIVAKDLTASYTVGSRGYAWIKFKREEKGTLEDTLEPVVLGYYRGAGQRAKFGIGAFLVGVLDEKEDNFKTIAKIGTGLTDEQWVRLKRRCDKIKLLEKPKNYIVPKELFCDIWCEPNILTSIRADDITISPIHTAGYALRFPRLVDFRDDISTKDATTVQEFKNLYKLWKK</sequence>